<comment type="subcellular location">
    <subcellularLocation>
        <location evidence="1">Cell membrane</location>
        <topology evidence="1">Multi-pass membrane protein</topology>
    </subcellularLocation>
</comment>
<evidence type="ECO:0008006" key="11">
    <source>
        <dbReference type="Google" id="ProtNLM"/>
    </source>
</evidence>
<dbReference type="STRING" id="880072.Desac_1019"/>
<dbReference type="Proteomes" id="UP000000483">
    <property type="component" value="Chromosome"/>
</dbReference>
<keyword evidence="7 8" id="KW-0472">Membrane</keyword>
<keyword evidence="5" id="KW-0378">Hydrolase</keyword>
<name>F2NC91_DESAR</name>
<keyword evidence="4 8" id="KW-0812">Transmembrane</keyword>
<evidence type="ECO:0000256" key="6">
    <source>
        <dbReference type="ARBA" id="ARBA00022989"/>
    </source>
</evidence>
<keyword evidence="6 8" id="KW-1133">Transmembrane helix</keyword>
<evidence type="ECO:0000256" key="7">
    <source>
        <dbReference type="ARBA" id="ARBA00023136"/>
    </source>
</evidence>
<feature type="transmembrane region" description="Helical" evidence="8">
    <location>
        <begin position="20"/>
        <end position="38"/>
    </location>
</feature>
<dbReference type="GO" id="GO:0005886">
    <property type="term" value="C:plasma membrane"/>
    <property type="evidence" value="ECO:0007669"/>
    <property type="project" value="UniProtKB-SubCell"/>
</dbReference>
<keyword evidence="3" id="KW-0645">Protease</keyword>
<sequence length="176" mass="19584">MEKKGVHSSVLKNSILKRGLFFILLLIAICLVLHPVRIRQIVIEPFTATICGQAAWLIRLGGVDAHSHHTALWGAGFSVDVKDGCNAIYEIGIFVCAVFAYPSTLRHKFLGIAGGSSVIYALNMVRVVSLFLIGVYHRSLFKMVHDHVSQGLFIFFVVILWIFWASSKPEQETSDN</sequence>
<reference evidence="10" key="2">
    <citation type="submission" date="2011-03" db="EMBL/GenBank/DDBJ databases">
        <title>The complete genome of Desulfobacca acetoxidans DSM 11109.</title>
        <authorList>
            <consortium name="US DOE Joint Genome Institute (JGI-PGF)"/>
            <person name="Lucas S."/>
            <person name="Copeland A."/>
            <person name="Lapidus A."/>
            <person name="Bruce D."/>
            <person name="Goodwin L."/>
            <person name="Pitluck S."/>
            <person name="Peters L."/>
            <person name="Kyrpides N."/>
            <person name="Mavromatis K."/>
            <person name="Ivanova N."/>
            <person name="Ovchinnikova G."/>
            <person name="Teshima H."/>
            <person name="Detter J.C."/>
            <person name="Han C."/>
            <person name="Land M."/>
            <person name="Hauser L."/>
            <person name="Markowitz V."/>
            <person name="Cheng J.-F."/>
            <person name="Hugenholtz P."/>
            <person name="Woyke T."/>
            <person name="Wu D."/>
            <person name="Spring S."/>
            <person name="Schueler E."/>
            <person name="Brambilla E."/>
            <person name="Klenk H.-P."/>
            <person name="Eisen J.A."/>
        </authorList>
    </citation>
    <scope>NUCLEOTIDE SEQUENCE [LARGE SCALE GENOMIC DNA]</scope>
    <source>
        <strain evidence="10">ATCC 700848 / DSM 11109 / ASRB2</strain>
    </source>
</reference>
<dbReference type="EMBL" id="CP002629">
    <property type="protein sequence ID" value="AEB08886.1"/>
    <property type="molecule type" value="Genomic_DNA"/>
</dbReference>
<dbReference type="HOGENOM" id="CLU_128038_0_0_7"/>
<feature type="transmembrane region" description="Helical" evidence="8">
    <location>
        <begin position="148"/>
        <end position="166"/>
    </location>
</feature>
<gene>
    <name evidence="9" type="ordered locus">Desac_1019</name>
</gene>
<dbReference type="NCBIfam" id="TIGR04178">
    <property type="entry name" value="exo_archaeo"/>
    <property type="match status" value="1"/>
</dbReference>
<keyword evidence="2" id="KW-1003">Cell membrane</keyword>
<dbReference type="AlphaFoldDB" id="F2NC91"/>
<evidence type="ECO:0000256" key="5">
    <source>
        <dbReference type="ARBA" id="ARBA00022801"/>
    </source>
</evidence>
<feature type="transmembrane region" description="Helical" evidence="8">
    <location>
        <begin position="87"/>
        <end position="105"/>
    </location>
</feature>
<evidence type="ECO:0000313" key="9">
    <source>
        <dbReference type="EMBL" id="AEB08886.1"/>
    </source>
</evidence>
<dbReference type="Pfam" id="PF09721">
    <property type="entry name" value="Exosortase_EpsH"/>
    <property type="match status" value="1"/>
</dbReference>
<dbReference type="GO" id="GO:0006508">
    <property type="term" value="P:proteolysis"/>
    <property type="evidence" value="ECO:0007669"/>
    <property type="project" value="UniProtKB-KW"/>
</dbReference>
<dbReference type="OrthoDB" id="5540917at2"/>
<evidence type="ECO:0000256" key="3">
    <source>
        <dbReference type="ARBA" id="ARBA00022670"/>
    </source>
</evidence>
<dbReference type="KEGG" id="dao:Desac_1019"/>
<dbReference type="InterPro" id="IPR026441">
    <property type="entry name" value="Exosort_XrtH"/>
</dbReference>
<dbReference type="InterPro" id="IPR026392">
    <property type="entry name" value="Exo/Archaeosortase_dom"/>
</dbReference>
<evidence type="ECO:0000313" key="10">
    <source>
        <dbReference type="Proteomes" id="UP000000483"/>
    </source>
</evidence>
<dbReference type="RefSeq" id="WP_013705999.1">
    <property type="nucleotide sequence ID" value="NC_015388.1"/>
</dbReference>
<evidence type="ECO:0000256" key="4">
    <source>
        <dbReference type="ARBA" id="ARBA00022692"/>
    </source>
</evidence>
<protein>
    <recommendedName>
        <fullName evidence="11">Exosortase H</fullName>
    </recommendedName>
</protein>
<evidence type="ECO:0000256" key="1">
    <source>
        <dbReference type="ARBA" id="ARBA00004651"/>
    </source>
</evidence>
<dbReference type="eggNOG" id="COG4083">
    <property type="taxonomic scope" value="Bacteria"/>
</dbReference>
<dbReference type="GO" id="GO:0008233">
    <property type="term" value="F:peptidase activity"/>
    <property type="evidence" value="ECO:0007669"/>
    <property type="project" value="UniProtKB-KW"/>
</dbReference>
<evidence type="ECO:0000256" key="8">
    <source>
        <dbReference type="SAM" id="Phobius"/>
    </source>
</evidence>
<dbReference type="NCBIfam" id="TIGR04177">
    <property type="entry name" value="exosort_XrtH"/>
    <property type="match status" value="1"/>
</dbReference>
<keyword evidence="10" id="KW-1185">Reference proteome</keyword>
<organism evidence="9 10">
    <name type="scientific">Desulfobacca acetoxidans (strain ATCC 700848 / DSM 11109 / ASRB2)</name>
    <dbReference type="NCBI Taxonomy" id="880072"/>
    <lineage>
        <taxon>Bacteria</taxon>
        <taxon>Pseudomonadati</taxon>
        <taxon>Thermodesulfobacteriota</taxon>
        <taxon>Desulfobaccia</taxon>
        <taxon>Desulfobaccales</taxon>
        <taxon>Desulfobaccaceae</taxon>
        <taxon>Desulfobacca</taxon>
    </lineage>
</organism>
<evidence type="ECO:0000256" key="2">
    <source>
        <dbReference type="ARBA" id="ARBA00022475"/>
    </source>
</evidence>
<reference evidence="9 10" key="1">
    <citation type="journal article" date="2011" name="Stand. Genomic Sci.">
        <title>Complete genome sequence of the acetate-degrading sulfate reducer Desulfobacca acetoxidans type strain (ASRB2).</title>
        <authorList>
            <person name="Goker M."/>
            <person name="Teshima H."/>
            <person name="Lapidus A."/>
            <person name="Nolan M."/>
            <person name="Lucas S."/>
            <person name="Hammon N."/>
            <person name="Deshpande S."/>
            <person name="Cheng J.F."/>
            <person name="Tapia R."/>
            <person name="Han C."/>
            <person name="Goodwin L."/>
            <person name="Pitluck S."/>
            <person name="Huntemann M."/>
            <person name="Liolios K."/>
            <person name="Ivanova N."/>
            <person name="Pagani I."/>
            <person name="Mavromatis K."/>
            <person name="Ovchinikova G."/>
            <person name="Pati A."/>
            <person name="Chen A."/>
            <person name="Palaniappan K."/>
            <person name="Land M."/>
            <person name="Hauser L."/>
            <person name="Brambilla E.M."/>
            <person name="Rohde M."/>
            <person name="Spring S."/>
            <person name="Detter J.C."/>
            <person name="Woyke T."/>
            <person name="Bristow J."/>
            <person name="Eisen J.A."/>
            <person name="Markowitz V."/>
            <person name="Hugenholtz P."/>
            <person name="Kyrpides N.C."/>
            <person name="Klenk H.P."/>
        </authorList>
    </citation>
    <scope>NUCLEOTIDE SEQUENCE [LARGE SCALE GENOMIC DNA]</scope>
    <source>
        <strain evidence="10">ATCC 700848 / DSM 11109 / ASRB2</strain>
    </source>
</reference>
<dbReference type="InterPro" id="IPR019127">
    <property type="entry name" value="Exosortase"/>
</dbReference>
<feature type="transmembrane region" description="Helical" evidence="8">
    <location>
        <begin position="117"/>
        <end position="136"/>
    </location>
</feature>
<proteinExistence type="predicted"/>
<accession>F2NC91</accession>